<evidence type="ECO:0000313" key="1">
    <source>
        <dbReference type="EMBL" id="KAG6941971.1"/>
    </source>
</evidence>
<reference evidence="1" key="1">
    <citation type="submission" date="2021-01" db="EMBL/GenBank/DDBJ databases">
        <title>Phytophthora aleatoria, a newly-described species from Pinus radiata is distinct from Phytophthora cactorum isolates based on comparative genomics.</title>
        <authorList>
            <person name="Mcdougal R."/>
            <person name="Panda P."/>
            <person name="Williams N."/>
            <person name="Studholme D.J."/>
        </authorList>
    </citation>
    <scope>NUCLEOTIDE SEQUENCE</scope>
    <source>
        <strain evidence="1">NZFS 4037</strain>
    </source>
</reference>
<dbReference type="EMBL" id="JAENGY010003327">
    <property type="protein sequence ID" value="KAG6941971.1"/>
    <property type="molecule type" value="Genomic_DNA"/>
</dbReference>
<accession>A0A8J5I2V2</accession>
<proteinExistence type="predicted"/>
<evidence type="ECO:0000313" key="2">
    <source>
        <dbReference type="Proteomes" id="UP000709295"/>
    </source>
</evidence>
<dbReference type="Proteomes" id="UP000709295">
    <property type="component" value="Unassembled WGS sequence"/>
</dbReference>
<comment type="caution">
    <text evidence="1">The sequence shown here is derived from an EMBL/GenBank/DDBJ whole genome shotgun (WGS) entry which is preliminary data.</text>
</comment>
<gene>
    <name evidence="1" type="ORF">JG688_00018377</name>
</gene>
<organism evidence="1 2">
    <name type="scientific">Phytophthora aleatoria</name>
    <dbReference type="NCBI Taxonomy" id="2496075"/>
    <lineage>
        <taxon>Eukaryota</taxon>
        <taxon>Sar</taxon>
        <taxon>Stramenopiles</taxon>
        <taxon>Oomycota</taxon>
        <taxon>Peronosporomycetes</taxon>
        <taxon>Peronosporales</taxon>
        <taxon>Peronosporaceae</taxon>
        <taxon>Phytophthora</taxon>
    </lineage>
</organism>
<dbReference type="AlphaFoldDB" id="A0A8J5I2V2"/>
<sequence>MQLNSEELVDVNKRSGYRAKKILKYIWENTFSELCMVDVHNLLAKLKREEDSGTTLSDRVSETVKGFCEDEEYGASHVDMDTVNNEIIRTLYFSPN</sequence>
<protein>
    <submittedName>
        <fullName evidence="1">Uncharacterized protein</fullName>
    </submittedName>
</protein>
<keyword evidence="2" id="KW-1185">Reference proteome</keyword>
<name>A0A8J5I2V2_9STRA</name>